<organism evidence="4 5">
    <name type="scientific">Hevea brasiliensis</name>
    <name type="common">Para rubber tree</name>
    <name type="synonym">Siphonia brasiliensis</name>
    <dbReference type="NCBI Taxonomy" id="3981"/>
    <lineage>
        <taxon>Eukaryota</taxon>
        <taxon>Viridiplantae</taxon>
        <taxon>Streptophyta</taxon>
        <taxon>Embryophyta</taxon>
        <taxon>Tracheophyta</taxon>
        <taxon>Spermatophyta</taxon>
        <taxon>Magnoliopsida</taxon>
        <taxon>eudicotyledons</taxon>
        <taxon>Gunneridae</taxon>
        <taxon>Pentapetalae</taxon>
        <taxon>rosids</taxon>
        <taxon>fabids</taxon>
        <taxon>Malpighiales</taxon>
        <taxon>Euphorbiaceae</taxon>
        <taxon>Crotonoideae</taxon>
        <taxon>Micrandreae</taxon>
        <taxon>Hevea</taxon>
    </lineage>
</organism>
<evidence type="ECO:0000256" key="3">
    <source>
        <dbReference type="SAM" id="Phobius"/>
    </source>
</evidence>
<dbReference type="FunFam" id="3.90.550.50:FF:000006">
    <property type="entry name" value="Fringe-related protein-like"/>
    <property type="match status" value="1"/>
</dbReference>
<dbReference type="EMBL" id="JAAGAX010000003">
    <property type="protein sequence ID" value="KAF2318846.1"/>
    <property type="molecule type" value="Genomic_DNA"/>
</dbReference>
<accession>A0A6A6N2P0</accession>
<gene>
    <name evidence="4" type="ORF">GH714_011124</name>
</gene>
<keyword evidence="2" id="KW-0677">Repeat</keyword>
<dbReference type="InterPro" id="IPR032675">
    <property type="entry name" value="LRR_dom_sf"/>
</dbReference>
<evidence type="ECO:0000313" key="5">
    <source>
        <dbReference type="Proteomes" id="UP000467840"/>
    </source>
</evidence>
<dbReference type="PANTHER" id="PTHR10811">
    <property type="entry name" value="FRINGE-RELATED"/>
    <property type="match status" value="1"/>
</dbReference>
<evidence type="ECO:0000256" key="2">
    <source>
        <dbReference type="ARBA" id="ARBA00022737"/>
    </source>
</evidence>
<proteinExistence type="predicted"/>
<dbReference type="SUPFAM" id="SSF52058">
    <property type="entry name" value="L domain-like"/>
    <property type="match status" value="1"/>
</dbReference>
<evidence type="ECO:0000256" key="1">
    <source>
        <dbReference type="ARBA" id="ARBA00022614"/>
    </source>
</evidence>
<evidence type="ECO:0000313" key="4">
    <source>
        <dbReference type="EMBL" id="KAF2318846.1"/>
    </source>
</evidence>
<keyword evidence="3" id="KW-0472">Membrane</keyword>
<protein>
    <submittedName>
        <fullName evidence="4">Uncharacterized protein</fullName>
    </submittedName>
</protein>
<reference evidence="4 5" key="1">
    <citation type="journal article" date="2020" name="Mol. Plant">
        <title>The Chromosome-Based Rubber Tree Genome Provides New Insights into Spurge Genome Evolution and Rubber Biosynthesis.</title>
        <authorList>
            <person name="Liu J."/>
            <person name="Shi C."/>
            <person name="Shi C.C."/>
            <person name="Li W."/>
            <person name="Zhang Q.J."/>
            <person name="Zhang Y."/>
            <person name="Li K."/>
            <person name="Lu H.F."/>
            <person name="Shi C."/>
            <person name="Zhu S.T."/>
            <person name="Xiao Z.Y."/>
            <person name="Nan H."/>
            <person name="Yue Y."/>
            <person name="Zhu X.G."/>
            <person name="Wu Y."/>
            <person name="Hong X.N."/>
            <person name="Fan G.Y."/>
            <person name="Tong Y."/>
            <person name="Zhang D."/>
            <person name="Mao C.L."/>
            <person name="Liu Y.L."/>
            <person name="Hao S.J."/>
            <person name="Liu W.Q."/>
            <person name="Lv M.Q."/>
            <person name="Zhang H.B."/>
            <person name="Liu Y."/>
            <person name="Hu-Tang G.R."/>
            <person name="Wang J.P."/>
            <person name="Wang J.H."/>
            <person name="Sun Y.H."/>
            <person name="Ni S.B."/>
            <person name="Chen W.B."/>
            <person name="Zhang X.C."/>
            <person name="Jiao Y.N."/>
            <person name="Eichler E.E."/>
            <person name="Li G.H."/>
            <person name="Liu X."/>
            <person name="Gao L.Z."/>
        </authorList>
    </citation>
    <scope>NUCLEOTIDE SEQUENCE [LARGE SCALE GENOMIC DNA]</scope>
    <source>
        <strain evidence="5">cv. GT1</strain>
        <tissue evidence="4">Leaf</tissue>
    </source>
</reference>
<keyword evidence="1" id="KW-0433">Leucine-rich repeat</keyword>
<name>A0A6A6N2P0_HEVBR</name>
<keyword evidence="3" id="KW-0812">Transmembrane</keyword>
<dbReference type="InterPro" id="IPR025875">
    <property type="entry name" value="Leu-rich_rpt_4"/>
</dbReference>
<feature type="transmembrane region" description="Helical" evidence="3">
    <location>
        <begin position="256"/>
        <end position="280"/>
    </location>
</feature>
<dbReference type="AlphaFoldDB" id="A0A6A6N2P0"/>
<feature type="transmembrane region" description="Helical" evidence="3">
    <location>
        <begin position="341"/>
        <end position="363"/>
    </location>
</feature>
<dbReference type="Proteomes" id="UP000467840">
    <property type="component" value="Chromosome 10"/>
</dbReference>
<sequence length="731" mass="83022">MNNFQGSIPALFSKGNSLRYFNFNGNQLGGQIPPSIANCKNLEVLDIGNNKIDDTFPVFVETLTQLQVLVLRSNKLHGFLKGATANYSFSKLRIVDMSSNSLSGTLPLDYFSSLEAMIVPDQNIGYIGENMTANTYQYSVHMTWKGWGIDLIAIQTILTIIDFSANKFIGNIPWSIGKLESLKQLNLSHNYLNVFRVSHNQLEGRIPLGKQLDTFDSSSYEGNSELCGFPLKKACNDGERQPITPLKDVSESENGFGWKAVLTGYVCGFVFGVTMGYLVFRIRKPIWFVKMVEEAVLLIKNSTAAPFFQHNMEMSLTRLQPSHNPVKKLKSIPLPDKPCEIFAILARIFILFCLVSSISLIFYTTFFPQTHSLHFPAPKRTAPEPKPEHEFGPTNISHILFGIGGSAATWNDRSRYSSLWWDAKKTRGFVWLDEIPGDKNNSFRISAPPYRLSSPEWTRFKFSSSRSAVRIARIISDSFKLNLPDVRWFVMGDDDTVYFTDNLVSVLAKYDHHRMWYIGGNSESVEQDVMHTYGMAFGGGGFAISYPLAEKLVKILDGCLDRYYYFYGSDERIWACISEIGVPLTREQGFHQFDIRGSAYGLLAAHPVAPLVSLHHLDYVDSLFPYKNQMDSFKSLNRAYQLDPPRILQQTHCHDKNRKWSISIAWGFTVQLYRLLLPAKDLQTPLLTFKTWRSWSAGPFTFNTQPMKSNPCELPVVLCWSRLRKWARVGP</sequence>
<comment type="caution">
    <text evidence="4">The sequence shown here is derived from an EMBL/GenBank/DDBJ whole genome shotgun (WGS) entry which is preliminary data.</text>
</comment>
<dbReference type="Pfam" id="PF04646">
    <property type="entry name" value="DUF604"/>
    <property type="match status" value="1"/>
</dbReference>
<dbReference type="InterPro" id="IPR006740">
    <property type="entry name" value="DUF604"/>
</dbReference>
<dbReference type="Gene3D" id="3.80.10.10">
    <property type="entry name" value="Ribonuclease Inhibitor"/>
    <property type="match status" value="1"/>
</dbReference>
<keyword evidence="5" id="KW-1185">Reference proteome</keyword>
<dbReference type="Pfam" id="PF12799">
    <property type="entry name" value="LRR_4"/>
    <property type="match status" value="1"/>
</dbReference>
<dbReference type="Gene3D" id="3.90.550.50">
    <property type="match status" value="1"/>
</dbReference>
<keyword evidence="3" id="KW-1133">Transmembrane helix</keyword>